<gene>
    <name evidence="1" type="ORF">GCM10011583_69890</name>
</gene>
<reference evidence="2" key="1">
    <citation type="journal article" date="2019" name="Int. J. Syst. Evol. Microbiol.">
        <title>The Global Catalogue of Microorganisms (GCM) 10K type strain sequencing project: providing services to taxonomists for standard genome sequencing and annotation.</title>
        <authorList>
            <consortium name="The Broad Institute Genomics Platform"/>
            <consortium name="The Broad Institute Genome Sequencing Center for Infectious Disease"/>
            <person name="Wu L."/>
            <person name="Ma J."/>
        </authorList>
    </citation>
    <scope>NUCLEOTIDE SEQUENCE [LARGE SCALE GENOMIC DNA]</scope>
    <source>
        <strain evidence="2">CGMCC 4.7275</strain>
    </source>
</reference>
<name>A0ABQ2EVM9_9ACTN</name>
<dbReference type="RefSeq" id="WP_189111616.1">
    <property type="nucleotide sequence ID" value="NZ_BMMV01000035.1"/>
</dbReference>
<evidence type="ECO:0000313" key="1">
    <source>
        <dbReference type="EMBL" id="GGK27927.1"/>
    </source>
</evidence>
<sequence length="233" mass="24892">MVASFVAHRALDGGTYHLQGDLDLQLPCTSAVEMVVGGRLVEFTAGPASLGDDVAASLGIGSPDSEFTFQKGTLRIFQSTEREPRSGLVERPSLVVWLGERHSLVTRLYGLSVAEVLGLLRSVRIEESEDGLTLQPDPSAGSAFARPATVIKEVPGLGLLELSRRTKEHTAQLPPWKGVAVASGELFRDTLSDGSPFFVLSSAKIWATLVPLASTPVERVPELVGRLALRHTG</sequence>
<dbReference type="EMBL" id="BMMV01000035">
    <property type="protein sequence ID" value="GGK27927.1"/>
    <property type="molecule type" value="Genomic_DNA"/>
</dbReference>
<keyword evidence="2" id="KW-1185">Reference proteome</keyword>
<comment type="caution">
    <text evidence="1">The sequence shown here is derived from an EMBL/GenBank/DDBJ whole genome shotgun (WGS) entry which is preliminary data.</text>
</comment>
<accession>A0ABQ2EVM9</accession>
<organism evidence="1 2">
    <name type="scientific">Streptomyces camponoticapitis</name>
    <dbReference type="NCBI Taxonomy" id="1616125"/>
    <lineage>
        <taxon>Bacteria</taxon>
        <taxon>Bacillati</taxon>
        <taxon>Actinomycetota</taxon>
        <taxon>Actinomycetes</taxon>
        <taxon>Kitasatosporales</taxon>
        <taxon>Streptomycetaceae</taxon>
        <taxon>Streptomyces</taxon>
    </lineage>
</organism>
<proteinExistence type="predicted"/>
<evidence type="ECO:0000313" key="2">
    <source>
        <dbReference type="Proteomes" id="UP000660265"/>
    </source>
</evidence>
<dbReference type="Proteomes" id="UP000660265">
    <property type="component" value="Unassembled WGS sequence"/>
</dbReference>
<protein>
    <submittedName>
        <fullName evidence="1">Uncharacterized protein</fullName>
    </submittedName>
</protein>